<gene>
    <name evidence="2" type="ORF">DJ019_00935</name>
</gene>
<proteinExistence type="predicted"/>
<protein>
    <recommendedName>
        <fullName evidence="4">Amino acid permease</fullName>
    </recommendedName>
</protein>
<evidence type="ECO:0000313" key="3">
    <source>
        <dbReference type="Proteomes" id="UP000249524"/>
    </source>
</evidence>
<evidence type="ECO:0000256" key="1">
    <source>
        <dbReference type="SAM" id="Phobius"/>
    </source>
</evidence>
<comment type="caution">
    <text evidence="2">The sequence shown here is derived from an EMBL/GenBank/DDBJ whole genome shotgun (WGS) entry which is preliminary data.</text>
</comment>
<name>A0A328BMI7_9CAUL</name>
<keyword evidence="3" id="KW-1185">Reference proteome</keyword>
<keyword evidence="1" id="KW-0472">Membrane</keyword>
<organism evidence="2 3">
    <name type="scientific">Phenylobacterium kunshanense</name>
    <dbReference type="NCBI Taxonomy" id="1445034"/>
    <lineage>
        <taxon>Bacteria</taxon>
        <taxon>Pseudomonadati</taxon>
        <taxon>Pseudomonadota</taxon>
        <taxon>Alphaproteobacteria</taxon>
        <taxon>Caulobacterales</taxon>
        <taxon>Caulobacteraceae</taxon>
        <taxon>Phenylobacterium</taxon>
    </lineage>
</organism>
<sequence>MPQSQVRSRTGLKLPPEVINIVGTSAALGAVVAIGSTIVGVLPDPTAWEFAAAYLAPGAIAFLAYWWVAQKL</sequence>
<evidence type="ECO:0008006" key="4">
    <source>
        <dbReference type="Google" id="ProtNLM"/>
    </source>
</evidence>
<dbReference type="Proteomes" id="UP000249524">
    <property type="component" value="Unassembled WGS sequence"/>
</dbReference>
<dbReference type="EMBL" id="QFYS01000001">
    <property type="protein sequence ID" value="RAK68622.1"/>
    <property type="molecule type" value="Genomic_DNA"/>
</dbReference>
<feature type="transmembrane region" description="Helical" evidence="1">
    <location>
        <begin position="48"/>
        <end position="68"/>
    </location>
</feature>
<dbReference type="RefSeq" id="WP_111274114.1">
    <property type="nucleotide sequence ID" value="NZ_QFYS01000001.1"/>
</dbReference>
<keyword evidence="1" id="KW-0812">Transmembrane</keyword>
<keyword evidence="1" id="KW-1133">Transmembrane helix</keyword>
<accession>A0A328BMI7</accession>
<dbReference type="OrthoDB" id="7211048at2"/>
<dbReference type="AlphaFoldDB" id="A0A328BMI7"/>
<feature type="transmembrane region" description="Helical" evidence="1">
    <location>
        <begin position="21"/>
        <end position="42"/>
    </location>
</feature>
<reference evidence="2 3" key="1">
    <citation type="submission" date="2018-05" db="EMBL/GenBank/DDBJ databases">
        <authorList>
            <person name="Lanie J.A."/>
            <person name="Ng W.-L."/>
            <person name="Kazmierczak K.M."/>
            <person name="Andrzejewski T.M."/>
            <person name="Davidsen T.M."/>
            <person name="Wayne K.J."/>
            <person name="Tettelin H."/>
            <person name="Glass J.I."/>
            <person name="Rusch D."/>
            <person name="Podicherti R."/>
            <person name="Tsui H.-C.T."/>
            <person name="Winkler M.E."/>
        </authorList>
    </citation>
    <scope>NUCLEOTIDE SEQUENCE [LARGE SCALE GENOMIC DNA]</scope>
    <source>
        <strain evidence="2 3">BUT-10</strain>
    </source>
</reference>
<evidence type="ECO:0000313" key="2">
    <source>
        <dbReference type="EMBL" id="RAK68622.1"/>
    </source>
</evidence>